<sequence length="68" mass="8056">MSHDRLKLTYYGNDLHSLKFAEDIELQVLHFRLTLDLFGTEIFWRNLLSLSLMSSSSLFCKEVLELYN</sequence>
<evidence type="ECO:0000313" key="1">
    <source>
        <dbReference type="EMBL" id="MBX17999.1"/>
    </source>
</evidence>
<proteinExistence type="predicted"/>
<name>A0A2P2LJ65_RHIMU</name>
<dbReference type="AlphaFoldDB" id="A0A2P2LJ65"/>
<protein>
    <submittedName>
        <fullName evidence="1">Phosphoinositide phosphatase SAC8-like</fullName>
    </submittedName>
</protein>
<organism evidence="1">
    <name type="scientific">Rhizophora mucronata</name>
    <name type="common">Asiatic mangrove</name>
    <dbReference type="NCBI Taxonomy" id="61149"/>
    <lineage>
        <taxon>Eukaryota</taxon>
        <taxon>Viridiplantae</taxon>
        <taxon>Streptophyta</taxon>
        <taxon>Embryophyta</taxon>
        <taxon>Tracheophyta</taxon>
        <taxon>Spermatophyta</taxon>
        <taxon>Magnoliopsida</taxon>
        <taxon>eudicotyledons</taxon>
        <taxon>Gunneridae</taxon>
        <taxon>Pentapetalae</taxon>
        <taxon>rosids</taxon>
        <taxon>fabids</taxon>
        <taxon>Malpighiales</taxon>
        <taxon>Rhizophoraceae</taxon>
        <taxon>Rhizophora</taxon>
    </lineage>
</organism>
<accession>A0A2P2LJ65</accession>
<dbReference type="EMBL" id="GGEC01037515">
    <property type="protein sequence ID" value="MBX17999.1"/>
    <property type="molecule type" value="Transcribed_RNA"/>
</dbReference>
<reference evidence="1" key="1">
    <citation type="submission" date="2018-02" db="EMBL/GenBank/DDBJ databases">
        <title>Rhizophora mucronata_Transcriptome.</title>
        <authorList>
            <person name="Meera S.P."/>
            <person name="Sreeshan A."/>
            <person name="Augustine A."/>
        </authorList>
    </citation>
    <scope>NUCLEOTIDE SEQUENCE</scope>
    <source>
        <tissue evidence="1">Leaf</tissue>
    </source>
</reference>